<dbReference type="AlphaFoldDB" id="A0A081R166"/>
<dbReference type="EMBL" id="JPFZ01000007">
    <property type="protein sequence ID" value="KEQ48939.1"/>
    <property type="molecule type" value="Genomic_DNA"/>
</dbReference>
<dbReference type="GO" id="GO:0006355">
    <property type="term" value="P:regulation of DNA-templated transcription"/>
    <property type="evidence" value="ECO:0007669"/>
    <property type="project" value="InterPro"/>
</dbReference>
<dbReference type="SUPFAM" id="SSF47598">
    <property type="entry name" value="Ribbon-helix-helix"/>
    <property type="match status" value="1"/>
</dbReference>
<dbReference type="InterPro" id="IPR002145">
    <property type="entry name" value="CopG"/>
</dbReference>
<reference evidence="2 3" key="1">
    <citation type="submission" date="2014-05" db="EMBL/GenBank/DDBJ databases">
        <authorList>
            <person name="Daugherty S.C."/>
            <person name="Tallon L.J."/>
            <person name="Sadzewicz L."/>
            <person name="Kilian M."/>
            <person name="Tettelin H."/>
        </authorList>
    </citation>
    <scope>NUCLEOTIDE SEQUENCE [LARGE SCALE GENOMIC DNA]</scope>
    <source>
        <strain evidence="2 3">SK608</strain>
    </source>
</reference>
<evidence type="ECO:0000313" key="2">
    <source>
        <dbReference type="EMBL" id="KEQ48939.1"/>
    </source>
</evidence>
<dbReference type="InterPro" id="IPR010985">
    <property type="entry name" value="Ribbon_hlx_hlx"/>
</dbReference>
<feature type="domain" description="Ribbon-helix-helix protein CopG" evidence="1">
    <location>
        <begin position="19"/>
        <end position="46"/>
    </location>
</feature>
<evidence type="ECO:0000259" key="1">
    <source>
        <dbReference type="Pfam" id="PF01402"/>
    </source>
</evidence>
<protein>
    <submittedName>
        <fullName evidence="2">Ribbon-helix-helix, copG family protein</fullName>
    </submittedName>
</protein>
<organism evidence="2 3">
    <name type="scientific">Streptococcus mitis</name>
    <dbReference type="NCBI Taxonomy" id="28037"/>
    <lineage>
        <taxon>Bacteria</taxon>
        <taxon>Bacillati</taxon>
        <taxon>Bacillota</taxon>
        <taxon>Bacilli</taxon>
        <taxon>Lactobacillales</taxon>
        <taxon>Streptococcaceae</taxon>
        <taxon>Streptococcus</taxon>
        <taxon>Streptococcus mitis group</taxon>
    </lineage>
</organism>
<comment type="caution">
    <text evidence="2">The sequence shown here is derived from an EMBL/GenBank/DDBJ whole genome shotgun (WGS) entry which is preliminary data.</text>
</comment>
<accession>A0A081R166</accession>
<proteinExistence type="predicted"/>
<gene>
    <name evidence="2" type="ORF">SK608_0237</name>
</gene>
<sequence>MLARKEQFKDKPKNTMLRVRVDDETVDKLEEIAKKTDSTKSSVIRKGIDKLYQELNKQK</sequence>
<evidence type="ECO:0000313" key="3">
    <source>
        <dbReference type="Proteomes" id="UP000028022"/>
    </source>
</evidence>
<dbReference type="Proteomes" id="UP000028022">
    <property type="component" value="Unassembled WGS sequence"/>
</dbReference>
<dbReference type="Pfam" id="PF01402">
    <property type="entry name" value="RHH_1"/>
    <property type="match status" value="1"/>
</dbReference>
<name>A0A081R166_STRMT</name>